<dbReference type="Proteomes" id="UP000271974">
    <property type="component" value="Unassembled WGS sequence"/>
</dbReference>
<sequence>MWALSRMFSAVNIKVMFLAKSFPTVCTSIVTAFHFNNIFIIIIFTASRVKALPFMFFHMLFQKYLTFEHFTTQATKYWAFGVSQSLTRQIPSHVACIMGI</sequence>
<dbReference type="AlphaFoldDB" id="A0A433U2K5"/>
<accession>A0A433U2K5</accession>
<feature type="transmembrane region" description="Helical" evidence="1">
    <location>
        <begin position="38"/>
        <end position="61"/>
    </location>
</feature>
<keyword evidence="1" id="KW-0472">Membrane</keyword>
<keyword evidence="1" id="KW-0812">Transmembrane</keyword>
<gene>
    <name evidence="2" type="ORF">EGW08_004220</name>
</gene>
<keyword evidence="3" id="KW-1185">Reference proteome</keyword>
<name>A0A433U2K5_ELYCH</name>
<evidence type="ECO:0000256" key="1">
    <source>
        <dbReference type="SAM" id="Phobius"/>
    </source>
</evidence>
<reference evidence="2 3" key="1">
    <citation type="submission" date="2019-01" db="EMBL/GenBank/DDBJ databases">
        <title>A draft genome assembly of the solar-powered sea slug Elysia chlorotica.</title>
        <authorList>
            <person name="Cai H."/>
            <person name="Li Q."/>
            <person name="Fang X."/>
            <person name="Li J."/>
            <person name="Curtis N.E."/>
            <person name="Altenburger A."/>
            <person name="Shibata T."/>
            <person name="Feng M."/>
            <person name="Maeda T."/>
            <person name="Schwartz J.A."/>
            <person name="Shigenobu S."/>
            <person name="Lundholm N."/>
            <person name="Nishiyama T."/>
            <person name="Yang H."/>
            <person name="Hasebe M."/>
            <person name="Li S."/>
            <person name="Pierce S.K."/>
            <person name="Wang J."/>
        </authorList>
    </citation>
    <scope>NUCLEOTIDE SEQUENCE [LARGE SCALE GENOMIC DNA]</scope>
    <source>
        <strain evidence="2">EC2010</strain>
        <tissue evidence="2">Whole organism of an adult</tissue>
    </source>
</reference>
<comment type="caution">
    <text evidence="2">The sequence shown here is derived from an EMBL/GenBank/DDBJ whole genome shotgun (WGS) entry which is preliminary data.</text>
</comment>
<evidence type="ECO:0000313" key="3">
    <source>
        <dbReference type="Proteomes" id="UP000271974"/>
    </source>
</evidence>
<protein>
    <submittedName>
        <fullName evidence="2">Uncharacterized protein</fullName>
    </submittedName>
</protein>
<proteinExistence type="predicted"/>
<organism evidence="2 3">
    <name type="scientific">Elysia chlorotica</name>
    <name type="common">Eastern emerald elysia</name>
    <name type="synonym">Sea slug</name>
    <dbReference type="NCBI Taxonomy" id="188477"/>
    <lineage>
        <taxon>Eukaryota</taxon>
        <taxon>Metazoa</taxon>
        <taxon>Spiralia</taxon>
        <taxon>Lophotrochozoa</taxon>
        <taxon>Mollusca</taxon>
        <taxon>Gastropoda</taxon>
        <taxon>Heterobranchia</taxon>
        <taxon>Euthyneura</taxon>
        <taxon>Panpulmonata</taxon>
        <taxon>Sacoglossa</taxon>
        <taxon>Placobranchoidea</taxon>
        <taxon>Plakobranchidae</taxon>
        <taxon>Elysia</taxon>
    </lineage>
</organism>
<dbReference type="EMBL" id="RQTK01000094">
    <property type="protein sequence ID" value="RUS88054.1"/>
    <property type="molecule type" value="Genomic_DNA"/>
</dbReference>
<keyword evidence="1" id="KW-1133">Transmembrane helix</keyword>
<evidence type="ECO:0000313" key="2">
    <source>
        <dbReference type="EMBL" id="RUS88054.1"/>
    </source>
</evidence>